<dbReference type="EMBL" id="AXCM01000869">
    <property type="status" value="NOT_ANNOTATED_CDS"/>
    <property type="molecule type" value="Genomic_DNA"/>
</dbReference>
<evidence type="ECO:0000256" key="1">
    <source>
        <dbReference type="SAM" id="MobiDB-lite"/>
    </source>
</evidence>
<dbReference type="Proteomes" id="UP000075883">
    <property type="component" value="Unassembled WGS sequence"/>
</dbReference>
<dbReference type="STRING" id="139723.A0A182LUE9"/>
<feature type="compositionally biased region" description="Low complexity" evidence="1">
    <location>
        <begin position="705"/>
        <end position="714"/>
    </location>
</feature>
<feature type="region of interest" description="Disordered" evidence="1">
    <location>
        <begin position="108"/>
        <end position="127"/>
    </location>
</feature>
<keyword evidence="4" id="KW-1185">Reference proteome</keyword>
<reference evidence="4" key="1">
    <citation type="submission" date="2013-09" db="EMBL/GenBank/DDBJ databases">
        <title>The Genome Sequence of Anopheles culicifacies species A.</title>
        <authorList>
            <consortium name="The Broad Institute Genomics Platform"/>
            <person name="Neafsey D.E."/>
            <person name="Besansky N."/>
            <person name="Howell P."/>
            <person name="Walton C."/>
            <person name="Young S.K."/>
            <person name="Zeng Q."/>
            <person name="Gargeya S."/>
            <person name="Fitzgerald M."/>
            <person name="Haas B."/>
            <person name="Abouelleil A."/>
            <person name="Allen A.W."/>
            <person name="Alvarado L."/>
            <person name="Arachchi H.M."/>
            <person name="Berlin A.M."/>
            <person name="Chapman S.B."/>
            <person name="Gainer-Dewar J."/>
            <person name="Goldberg J."/>
            <person name="Griggs A."/>
            <person name="Gujja S."/>
            <person name="Hansen M."/>
            <person name="Howarth C."/>
            <person name="Imamovic A."/>
            <person name="Ireland A."/>
            <person name="Larimer J."/>
            <person name="McCowan C."/>
            <person name="Murphy C."/>
            <person name="Pearson M."/>
            <person name="Poon T.W."/>
            <person name="Priest M."/>
            <person name="Roberts A."/>
            <person name="Saif S."/>
            <person name="Shea T."/>
            <person name="Sisk P."/>
            <person name="Sykes S."/>
            <person name="Wortman J."/>
            <person name="Nusbaum C."/>
            <person name="Birren B."/>
        </authorList>
    </citation>
    <scope>NUCLEOTIDE SEQUENCE [LARGE SCALE GENOMIC DNA]</scope>
    <source>
        <strain evidence="4">A-37</strain>
    </source>
</reference>
<feature type="compositionally biased region" description="Low complexity" evidence="1">
    <location>
        <begin position="723"/>
        <end position="737"/>
    </location>
</feature>
<evidence type="ECO:0000313" key="4">
    <source>
        <dbReference type="Proteomes" id="UP000075883"/>
    </source>
</evidence>
<feature type="compositionally biased region" description="Polar residues" evidence="1">
    <location>
        <begin position="808"/>
        <end position="837"/>
    </location>
</feature>
<feature type="compositionally biased region" description="Basic and acidic residues" evidence="1">
    <location>
        <begin position="798"/>
        <end position="807"/>
    </location>
</feature>
<dbReference type="VEuPathDB" id="VectorBase:ACUA002223"/>
<organism evidence="3 4">
    <name type="scientific">Anopheles culicifacies</name>
    <dbReference type="NCBI Taxonomy" id="139723"/>
    <lineage>
        <taxon>Eukaryota</taxon>
        <taxon>Metazoa</taxon>
        <taxon>Ecdysozoa</taxon>
        <taxon>Arthropoda</taxon>
        <taxon>Hexapoda</taxon>
        <taxon>Insecta</taxon>
        <taxon>Pterygota</taxon>
        <taxon>Neoptera</taxon>
        <taxon>Endopterygota</taxon>
        <taxon>Diptera</taxon>
        <taxon>Nematocera</taxon>
        <taxon>Culicoidea</taxon>
        <taxon>Culicidae</taxon>
        <taxon>Anophelinae</taxon>
        <taxon>Anopheles</taxon>
        <taxon>culicifacies species complex</taxon>
    </lineage>
</organism>
<evidence type="ECO:0000256" key="2">
    <source>
        <dbReference type="SAM" id="SignalP"/>
    </source>
</evidence>
<dbReference type="EnsemblMetazoa" id="ACUA002223-RA">
    <property type="protein sequence ID" value="ACUA002223-PA"/>
    <property type="gene ID" value="ACUA002223"/>
</dbReference>
<dbReference type="AlphaFoldDB" id="A0A182LUE9"/>
<feature type="compositionally biased region" description="Polar residues" evidence="1">
    <location>
        <begin position="781"/>
        <end position="793"/>
    </location>
</feature>
<evidence type="ECO:0000313" key="3">
    <source>
        <dbReference type="EnsemblMetazoa" id="ACUA002223-PA"/>
    </source>
</evidence>
<evidence type="ECO:0008006" key="5">
    <source>
        <dbReference type="Google" id="ProtNLM"/>
    </source>
</evidence>
<keyword evidence="2" id="KW-0732">Signal</keyword>
<feature type="compositionally biased region" description="Polar residues" evidence="1">
    <location>
        <begin position="738"/>
        <end position="756"/>
    </location>
</feature>
<name>A0A182LUE9_9DIPT</name>
<feature type="compositionally biased region" description="Basic and acidic residues" evidence="1">
    <location>
        <begin position="771"/>
        <end position="780"/>
    </location>
</feature>
<protein>
    <recommendedName>
        <fullName evidence="5">ZAD domain-containing protein</fullName>
    </recommendedName>
</protein>
<reference evidence="3" key="2">
    <citation type="submission" date="2020-05" db="UniProtKB">
        <authorList>
            <consortium name="EnsemblMetazoa"/>
        </authorList>
    </citation>
    <scope>IDENTIFICATION</scope>
    <source>
        <strain evidence="3">A-37</strain>
    </source>
</reference>
<feature type="chain" id="PRO_5008127588" description="ZAD domain-containing protein" evidence="2">
    <location>
        <begin position="26"/>
        <end position="837"/>
    </location>
</feature>
<proteinExistence type="predicted"/>
<sequence>MCLVMSGSKLLSIFTLSLVGMVVYGSPVQKSAPGIEILPAGFFDTIARAFGLNTRGSTRTTRPSSTSSSGLGLLGSALGKIHKEPELPGKDSDHCWILVHSGESKKRNEVVRSAREEKSRDFKNPSAEQQNGMQMFAPAISKPCCKNPKNLFCFVCGLYILSHHKRSIMTRPLLEAYEAHFKVRTSKENYLQGPPSVCNVCNNALLRWKNGMCPKPELPFSIPMLWSPPTDHESDCYFCLTRTTPSIEKKSSKLTQAATPIEYPILKSAIRPKLFTTRPTPVAIQLPPNRTYSMPSVAVKEKDNSAAMLVRSYPAQIKLQNPASVAPVVRRSLPVQKIVPSGQTNPSIVSTSTLKRKIDSDLCVTYGVTKVRLRNSEPTIVLEKCKKLLPSNPSAIIGRPTTPTSQNAPRILNVFSLNKDAANCETNEPATTAEKMPQQPTVKIEAVDDEEKTVSPKLIKIQPINGKLLKVEPMQQETSVPEPTVPKQFSDVKMIKVEPGTSSPQEQKVKQIVPAKFSFINVKDLTSASNGERTFKITPSLIAKQSTDIAAASKAAAPPTAKQINKTTAEAEKKPQQVTPSRYCFINMKDLPSSSASNNEKFIKITSPIIGQQSTEATDQSTTLNVTAAATVPPSSKVTPDQDDIPHRITQSELILLLRELELPKEKSAVLIDRLKRWNLLAVEMVGTNRVRSLDPTTTSTQPLIPIISVSPKSASPPPTPTTQPQGQQSQSESAASVTNVKTIQIRSTRAANRQSAPPVIISNAMNRNKTKQDNGEKSDSQVVTVKTEPTWQQRRHIPVDAADKETTTTQPQRGKVTTRSAANAISNAKQNVTTRR</sequence>
<feature type="region of interest" description="Disordered" evidence="1">
    <location>
        <begin position="694"/>
        <end position="837"/>
    </location>
</feature>
<feature type="signal peptide" evidence="2">
    <location>
        <begin position="1"/>
        <end position="25"/>
    </location>
</feature>
<accession>A0A182LUE9</accession>
<feature type="compositionally biased region" description="Basic and acidic residues" evidence="1">
    <location>
        <begin position="108"/>
        <end position="123"/>
    </location>
</feature>